<name>A0ABR3LU51_9TELE</name>
<evidence type="ECO:0000256" key="1">
    <source>
        <dbReference type="ARBA" id="ARBA00004123"/>
    </source>
</evidence>
<feature type="region of interest" description="Disordered" evidence="6">
    <location>
        <begin position="267"/>
        <end position="300"/>
    </location>
</feature>
<evidence type="ECO:0000256" key="5">
    <source>
        <dbReference type="ARBA" id="ARBA00023242"/>
    </source>
</evidence>
<organism evidence="8 9">
    <name type="scientific">Cirrhinus molitorella</name>
    <name type="common">mud carp</name>
    <dbReference type="NCBI Taxonomy" id="172907"/>
    <lineage>
        <taxon>Eukaryota</taxon>
        <taxon>Metazoa</taxon>
        <taxon>Chordata</taxon>
        <taxon>Craniata</taxon>
        <taxon>Vertebrata</taxon>
        <taxon>Euteleostomi</taxon>
        <taxon>Actinopterygii</taxon>
        <taxon>Neopterygii</taxon>
        <taxon>Teleostei</taxon>
        <taxon>Ostariophysi</taxon>
        <taxon>Cypriniformes</taxon>
        <taxon>Cyprinidae</taxon>
        <taxon>Labeoninae</taxon>
        <taxon>Labeonini</taxon>
        <taxon>Cirrhinus</taxon>
    </lineage>
</organism>
<evidence type="ECO:0000259" key="7">
    <source>
        <dbReference type="Pfam" id="PF05699"/>
    </source>
</evidence>
<gene>
    <name evidence="8" type="ORF">QQF64_011972</name>
</gene>
<reference evidence="8 9" key="1">
    <citation type="submission" date="2023-09" db="EMBL/GenBank/DDBJ databases">
        <authorList>
            <person name="Wang M."/>
        </authorList>
    </citation>
    <scope>NUCLEOTIDE SEQUENCE [LARGE SCALE GENOMIC DNA]</scope>
    <source>
        <strain evidence="8">GT-2023</strain>
        <tissue evidence="8">Liver</tissue>
    </source>
</reference>
<dbReference type="Proteomes" id="UP001558613">
    <property type="component" value="Unassembled WGS sequence"/>
</dbReference>
<accession>A0ABR3LU51</accession>
<sequence length="417" mass="47431">MHGSHTGEYIKDSFLHMLKEWKINKDRVVLVLRDNGANMVKGLRLADIPDLSCTAHSLQLVVNDGLASQRAVIDVIAMLKKCVTHFQHSILAKQRLRNIQRDLGLPEHNLIQAVPTRWNSTLHMLHRALEQKRALNIYSVEHGGFTCPSAHQWDIVSKLVETLIPIEEVTLQVSYSNSSASSIIPCITVLKMLLEDKGPSTQGIGTLREVMRESLTKRFNKLEDSKVVVLACLLDPRYKSHAFCFASTLNKAKEWLKEDVECGLQGQAETERGNQEQQADEEEPAAQDQAPKRQRREDTPCHSQIDKIFSSLFGPHTSDLLVKGTIEDELNQYLKEPVIERRKGDPLQWWKQNEGRFKLLAKAARKFLCSPSSSVPSERVFSEVSAIYDKKRSKLTGEHAEQLCFLHHNLVLLDWDY</sequence>
<dbReference type="InterPro" id="IPR012337">
    <property type="entry name" value="RNaseH-like_sf"/>
</dbReference>
<keyword evidence="5" id="KW-0539">Nucleus</keyword>
<keyword evidence="3" id="KW-0863">Zinc-finger</keyword>
<evidence type="ECO:0000313" key="8">
    <source>
        <dbReference type="EMBL" id="KAL1256427.1"/>
    </source>
</evidence>
<dbReference type="EMBL" id="JAYMGO010000018">
    <property type="protein sequence ID" value="KAL1256427.1"/>
    <property type="molecule type" value="Genomic_DNA"/>
</dbReference>
<evidence type="ECO:0000256" key="6">
    <source>
        <dbReference type="SAM" id="MobiDB-lite"/>
    </source>
</evidence>
<feature type="domain" description="HAT C-terminal dimerisation" evidence="7">
    <location>
        <begin position="329"/>
        <end position="410"/>
    </location>
</feature>
<evidence type="ECO:0000256" key="3">
    <source>
        <dbReference type="ARBA" id="ARBA00022771"/>
    </source>
</evidence>
<protein>
    <recommendedName>
        <fullName evidence="7">HAT C-terminal dimerisation domain-containing protein</fullName>
    </recommendedName>
</protein>
<evidence type="ECO:0000256" key="2">
    <source>
        <dbReference type="ARBA" id="ARBA00022723"/>
    </source>
</evidence>
<keyword evidence="2" id="KW-0479">Metal-binding</keyword>
<evidence type="ECO:0000256" key="4">
    <source>
        <dbReference type="ARBA" id="ARBA00022833"/>
    </source>
</evidence>
<dbReference type="Pfam" id="PF05699">
    <property type="entry name" value="Dimer_Tnp_hAT"/>
    <property type="match status" value="1"/>
</dbReference>
<dbReference type="InterPro" id="IPR052035">
    <property type="entry name" value="ZnF_BED_domain_contain"/>
</dbReference>
<dbReference type="InterPro" id="IPR008906">
    <property type="entry name" value="HATC_C_dom"/>
</dbReference>
<dbReference type="PANTHER" id="PTHR46481">
    <property type="entry name" value="ZINC FINGER BED DOMAIN-CONTAINING PROTEIN 4"/>
    <property type="match status" value="1"/>
</dbReference>
<keyword evidence="9" id="KW-1185">Reference proteome</keyword>
<dbReference type="SUPFAM" id="SSF53098">
    <property type="entry name" value="Ribonuclease H-like"/>
    <property type="match status" value="1"/>
</dbReference>
<proteinExistence type="predicted"/>
<dbReference type="PANTHER" id="PTHR46481:SF10">
    <property type="entry name" value="ZINC FINGER BED DOMAIN-CONTAINING PROTEIN 39"/>
    <property type="match status" value="1"/>
</dbReference>
<comment type="caution">
    <text evidence="8">The sequence shown here is derived from an EMBL/GenBank/DDBJ whole genome shotgun (WGS) entry which is preliminary data.</text>
</comment>
<evidence type="ECO:0000313" key="9">
    <source>
        <dbReference type="Proteomes" id="UP001558613"/>
    </source>
</evidence>
<comment type="subcellular location">
    <subcellularLocation>
        <location evidence="1">Nucleus</location>
    </subcellularLocation>
</comment>
<keyword evidence="4" id="KW-0862">Zinc</keyword>